<proteinExistence type="predicted"/>
<name>A0A1I3IRF6_9SPHI</name>
<protein>
    <submittedName>
        <fullName evidence="1">Uncharacterized protein</fullName>
    </submittedName>
</protein>
<keyword evidence="2" id="KW-1185">Reference proteome</keyword>
<dbReference type="Proteomes" id="UP000198670">
    <property type="component" value="Unassembled WGS sequence"/>
</dbReference>
<dbReference type="AlphaFoldDB" id="A0A1I3IRF6"/>
<dbReference type="STRING" id="1477437.SAMN05444682_104191"/>
<dbReference type="PROSITE" id="PS51257">
    <property type="entry name" value="PROKAR_LIPOPROTEIN"/>
    <property type="match status" value="1"/>
</dbReference>
<dbReference type="OrthoDB" id="773231at2"/>
<reference evidence="1 2" key="1">
    <citation type="submission" date="2016-10" db="EMBL/GenBank/DDBJ databases">
        <authorList>
            <person name="de Groot N.N."/>
        </authorList>
    </citation>
    <scope>NUCLEOTIDE SEQUENCE [LARGE SCALE GENOMIC DNA]</scope>
    <source>
        <strain evidence="1 2">RK1</strain>
    </source>
</reference>
<accession>A0A1I3IRF6</accession>
<gene>
    <name evidence="1" type="ORF">SAMN05444682_104191</name>
</gene>
<organism evidence="1 2">
    <name type="scientific">Parapedobacter indicus</name>
    <dbReference type="NCBI Taxonomy" id="1477437"/>
    <lineage>
        <taxon>Bacteria</taxon>
        <taxon>Pseudomonadati</taxon>
        <taxon>Bacteroidota</taxon>
        <taxon>Sphingobacteriia</taxon>
        <taxon>Sphingobacteriales</taxon>
        <taxon>Sphingobacteriaceae</taxon>
        <taxon>Parapedobacter</taxon>
    </lineage>
</organism>
<sequence>MKQLTFIILLSIAACKRESSPDGRSQIRDEQLQKEIDYLKDQNAAILDSIRVINNKLQDLQ</sequence>
<evidence type="ECO:0000313" key="1">
    <source>
        <dbReference type="EMBL" id="SFI50554.1"/>
    </source>
</evidence>
<dbReference type="EMBL" id="FOQO01000004">
    <property type="protein sequence ID" value="SFI50554.1"/>
    <property type="molecule type" value="Genomic_DNA"/>
</dbReference>
<evidence type="ECO:0000313" key="2">
    <source>
        <dbReference type="Proteomes" id="UP000198670"/>
    </source>
</evidence>